<dbReference type="FunFam" id="3.40.50.2000:FF:000021">
    <property type="entry name" value="UDP-glucuronosyltransferase"/>
    <property type="match status" value="1"/>
</dbReference>
<evidence type="ECO:0000256" key="8">
    <source>
        <dbReference type="SAM" id="Phobius"/>
    </source>
</evidence>
<reference evidence="10" key="1">
    <citation type="submission" date="2023-10" db="EMBL/GenBank/DDBJ databases">
        <title>Genome assembly of Pristionchus species.</title>
        <authorList>
            <person name="Yoshida K."/>
            <person name="Sommer R.J."/>
        </authorList>
    </citation>
    <scope>NUCLEOTIDE SEQUENCE</scope>
    <source>
        <strain evidence="10">RS0144</strain>
    </source>
</reference>
<gene>
    <name evidence="10" type="ORF">PENTCL1PPCAC_16842</name>
</gene>
<dbReference type="AlphaFoldDB" id="A0AAV5TKC0"/>
<organism evidence="10 11">
    <name type="scientific">Pristionchus entomophagus</name>
    <dbReference type="NCBI Taxonomy" id="358040"/>
    <lineage>
        <taxon>Eukaryota</taxon>
        <taxon>Metazoa</taxon>
        <taxon>Ecdysozoa</taxon>
        <taxon>Nematoda</taxon>
        <taxon>Chromadorea</taxon>
        <taxon>Rhabditida</taxon>
        <taxon>Rhabditina</taxon>
        <taxon>Diplogasteromorpha</taxon>
        <taxon>Diplogasteroidea</taxon>
        <taxon>Neodiplogasteridae</taxon>
        <taxon>Pristionchus</taxon>
    </lineage>
</organism>
<keyword evidence="5 9" id="KW-0732">Signal</keyword>
<evidence type="ECO:0000313" key="11">
    <source>
        <dbReference type="Proteomes" id="UP001432027"/>
    </source>
</evidence>
<name>A0AAV5TKC0_9BILA</name>
<dbReference type="EMBL" id="BTSX01000004">
    <property type="protein sequence ID" value="GMS94667.1"/>
    <property type="molecule type" value="Genomic_DNA"/>
</dbReference>
<feature type="chain" id="PRO_5043786651" description="glucuronosyltransferase" evidence="9">
    <location>
        <begin position="20"/>
        <end position="586"/>
    </location>
</feature>
<evidence type="ECO:0000256" key="5">
    <source>
        <dbReference type="ARBA" id="ARBA00022729"/>
    </source>
</evidence>
<keyword evidence="8" id="KW-0812">Transmembrane</keyword>
<comment type="similarity">
    <text evidence="1">Belongs to the UDP-glycosyltransferase family.</text>
</comment>
<feature type="signal peptide" evidence="9">
    <location>
        <begin position="1"/>
        <end position="19"/>
    </location>
</feature>
<dbReference type="InterPro" id="IPR002213">
    <property type="entry name" value="UDP_glucos_trans"/>
</dbReference>
<evidence type="ECO:0000256" key="2">
    <source>
        <dbReference type="ARBA" id="ARBA00012544"/>
    </source>
</evidence>
<evidence type="ECO:0000256" key="6">
    <source>
        <dbReference type="ARBA" id="ARBA00047475"/>
    </source>
</evidence>
<comment type="catalytic activity">
    <reaction evidence="6">
        <text>glucuronate acceptor + UDP-alpha-D-glucuronate = acceptor beta-D-glucuronoside + UDP + H(+)</text>
        <dbReference type="Rhea" id="RHEA:21032"/>
        <dbReference type="ChEBI" id="CHEBI:15378"/>
        <dbReference type="ChEBI" id="CHEBI:58052"/>
        <dbReference type="ChEBI" id="CHEBI:58223"/>
        <dbReference type="ChEBI" id="CHEBI:132367"/>
        <dbReference type="ChEBI" id="CHEBI:132368"/>
        <dbReference type="EC" id="2.4.1.17"/>
    </reaction>
</comment>
<proteinExistence type="inferred from homology"/>
<dbReference type="GO" id="GO:0015020">
    <property type="term" value="F:glucuronosyltransferase activity"/>
    <property type="evidence" value="ECO:0007669"/>
    <property type="project" value="UniProtKB-EC"/>
</dbReference>
<dbReference type="PANTHER" id="PTHR48043:SF145">
    <property type="entry name" value="FI06409P-RELATED"/>
    <property type="match status" value="1"/>
</dbReference>
<evidence type="ECO:0000313" key="10">
    <source>
        <dbReference type="EMBL" id="GMS94667.1"/>
    </source>
</evidence>
<keyword evidence="3" id="KW-0328">Glycosyltransferase</keyword>
<keyword evidence="8" id="KW-1133">Transmembrane helix</keyword>
<feature type="compositionally biased region" description="Low complexity" evidence="7">
    <location>
        <begin position="21"/>
        <end position="35"/>
    </location>
</feature>
<dbReference type="EC" id="2.4.1.17" evidence="2"/>
<protein>
    <recommendedName>
        <fullName evidence="2">glucuronosyltransferase</fullName>
        <ecNumber evidence="2">2.4.1.17</ecNumber>
    </recommendedName>
</protein>
<evidence type="ECO:0000256" key="1">
    <source>
        <dbReference type="ARBA" id="ARBA00009995"/>
    </source>
</evidence>
<dbReference type="Proteomes" id="UP001432027">
    <property type="component" value="Unassembled WGS sequence"/>
</dbReference>
<dbReference type="Gene3D" id="3.40.50.2000">
    <property type="entry name" value="Glycogen Phosphorylase B"/>
    <property type="match status" value="1"/>
</dbReference>
<comment type="caution">
    <text evidence="10">The sequence shown here is derived from an EMBL/GenBank/DDBJ whole genome shotgun (WGS) entry which is preliminary data.</text>
</comment>
<keyword evidence="8" id="KW-0472">Membrane</keyword>
<feature type="transmembrane region" description="Helical" evidence="8">
    <location>
        <begin position="539"/>
        <end position="564"/>
    </location>
</feature>
<keyword evidence="11" id="KW-1185">Reference proteome</keyword>
<feature type="region of interest" description="Disordered" evidence="7">
    <location>
        <begin position="21"/>
        <end position="51"/>
    </location>
</feature>
<keyword evidence="4" id="KW-0808">Transferase</keyword>
<evidence type="ECO:0000256" key="4">
    <source>
        <dbReference type="ARBA" id="ARBA00022679"/>
    </source>
</evidence>
<dbReference type="PANTHER" id="PTHR48043">
    <property type="entry name" value="EG:EG0003.4 PROTEIN-RELATED"/>
    <property type="match status" value="1"/>
</dbReference>
<evidence type="ECO:0000256" key="3">
    <source>
        <dbReference type="ARBA" id="ARBA00022676"/>
    </source>
</evidence>
<dbReference type="SUPFAM" id="SSF53756">
    <property type="entry name" value="UDP-Glycosyltransferase/glycogen phosphorylase"/>
    <property type="match status" value="1"/>
</dbReference>
<dbReference type="Pfam" id="PF00201">
    <property type="entry name" value="UDPGT"/>
    <property type="match status" value="1"/>
</dbReference>
<evidence type="ECO:0000256" key="9">
    <source>
        <dbReference type="SAM" id="SignalP"/>
    </source>
</evidence>
<sequence length="586" mass="65325">MRIIFSLLGIALFTAAAGAGNTASSGSKSAASKTEAPPPPKAATAKVSPSVASSPEEAVKIVTEQKKDDKQKYKIAIFAPYMANSQVIWNKRVGEELVKAGHDVTIYMMHMFEMKNPKVDIDERIRVVSVNGSFGLDGEAMMKDQAKFAFNDVPIWDAEFRKMMAKFGMMYKSCEVFVKNKEFLADIENSKFDIAFTHMYNFCPIGIIHQTKIPTWVWLNSGALMDNVADLMGVPLPPSYCTPMMMDAGDKLTFVERVKSVVGHLIFKFMWKGMTADKETGVFREEFGQDFPDIADLAAAAPLVMVNSNELYDFPRPTLSKIVNIGGVGIKSKDAKPLKPEFASRVEKAKAVVVMSFGSIAPMYLMPEHWREAYFHAFTQFPDVQFFLRYEKPEEIADILPPNAYAAKWLPQTDLLLHPKTLGLISHGGYNSVQDVLFAGVPILATGLFGDQPRNAHLVERLGMGINVHKTKVSKETVTNALRKIVEDKSLKANAQRIKSMIATKPVSAETLLVRWTEFLAQHKKLDNLVPYGTSLNFFVYHSLDVICFLSAIILALLTLLFLIVRCSLRCCGFCKKAVDEKKKKE</sequence>
<dbReference type="InterPro" id="IPR050271">
    <property type="entry name" value="UDP-glycosyltransferase"/>
</dbReference>
<dbReference type="CDD" id="cd03784">
    <property type="entry name" value="GT1_Gtf-like"/>
    <property type="match status" value="1"/>
</dbReference>
<evidence type="ECO:0000256" key="7">
    <source>
        <dbReference type="SAM" id="MobiDB-lite"/>
    </source>
</evidence>
<accession>A0AAV5TKC0</accession>